<protein>
    <submittedName>
        <fullName evidence="1">Uncharacterized protein</fullName>
    </submittedName>
</protein>
<comment type="caution">
    <text evidence="1">The sequence shown here is derived from an EMBL/GenBank/DDBJ whole genome shotgun (WGS) entry which is preliminary data.</text>
</comment>
<dbReference type="Proteomes" id="UP000479710">
    <property type="component" value="Unassembled WGS sequence"/>
</dbReference>
<dbReference type="EMBL" id="SPHZ02000003">
    <property type="protein sequence ID" value="KAF0924296.1"/>
    <property type="molecule type" value="Genomic_DNA"/>
</dbReference>
<gene>
    <name evidence="1" type="ORF">E2562_009996</name>
</gene>
<evidence type="ECO:0000313" key="2">
    <source>
        <dbReference type="Proteomes" id="UP000479710"/>
    </source>
</evidence>
<dbReference type="AlphaFoldDB" id="A0A6G1EI77"/>
<reference evidence="1 2" key="1">
    <citation type="submission" date="2019-11" db="EMBL/GenBank/DDBJ databases">
        <title>Whole genome sequence of Oryza granulata.</title>
        <authorList>
            <person name="Li W."/>
        </authorList>
    </citation>
    <scope>NUCLEOTIDE SEQUENCE [LARGE SCALE GENOMIC DNA]</scope>
    <source>
        <strain evidence="2">cv. Menghai</strain>
        <tissue evidence="1">Leaf</tissue>
    </source>
</reference>
<proteinExistence type="predicted"/>
<evidence type="ECO:0000313" key="1">
    <source>
        <dbReference type="EMBL" id="KAF0924296.1"/>
    </source>
</evidence>
<organism evidence="1 2">
    <name type="scientific">Oryza meyeriana var. granulata</name>
    <dbReference type="NCBI Taxonomy" id="110450"/>
    <lineage>
        <taxon>Eukaryota</taxon>
        <taxon>Viridiplantae</taxon>
        <taxon>Streptophyta</taxon>
        <taxon>Embryophyta</taxon>
        <taxon>Tracheophyta</taxon>
        <taxon>Spermatophyta</taxon>
        <taxon>Magnoliopsida</taxon>
        <taxon>Liliopsida</taxon>
        <taxon>Poales</taxon>
        <taxon>Poaceae</taxon>
        <taxon>BOP clade</taxon>
        <taxon>Oryzoideae</taxon>
        <taxon>Oryzeae</taxon>
        <taxon>Oryzinae</taxon>
        <taxon>Oryza</taxon>
        <taxon>Oryza meyeriana</taxon>
    </lineage>
</organism>
<sequence>MSKRRPWLFTAAFDGAPMDAVKEEMRSPAIGIQRGARFDDIVRLCAAVEEKEKKNRRRFIVRDCTGRLFDLVPYGVTHRRLQKLGRKLTEVAEGAKRRLGAEERKDLGPRGV</sequence>
<keyword evidence="2" id="KW-1185">Reference proteome</keyword>
<name>A0A6G1EI77_9ORYZ</name>
<accession>A0A6G1EI77</accession>